<evidence type="ECO:0000256" key="6">
    <source>
        <dbReference type="ARBA" id="ARBA00022989"/>
    </source>
</evidence>
<proteinExistence type="inferred from homology"/>
<sequence>MLNALNRFRRWLDRLNVLVSCIAASGIVFACSVITWAVIGRGLFGMNTIWELEASVYLLIYAAFLGLAYSDRAGSQVAIGMLRERLTGSAKRIHRIVLDAIALALFSLLFWSSLEMFLNAWYTGWRSISLWGPPLWVPYLAMPIGSAIMMVNLVLDILIRLYGHEVPADNVQGEH</sequence>
<evidence type="ECO:0000256" key="9">
    <source>
        <dbReference type="RuleBase" id="RU369079"/>
    </source>
</evidence>
<evidence type="ECO:0000256" key="1">
    <source>
        <dbReference type="ARBA" id="ARBA00004429"/>
    </source>
</evidence>
<dbReference type="InterPro" id="IPR007387">
    <property type="entry name" value="TRAP_DctQ"/>
</dbReference>
<feature type="domain" description="Tripartite ATP-independent periplasmic transporters DctQ component" evidence="10">
    <location>
        <begin position="31"/>
        <end position="158"/>
    </location>
</feature>
<dbReference type="PANTHER" id="PTHR35011">
    <property type="entry name" value="2,3-DIKETO-L-GULONATE TRAP TRANSPORTER SMALL PERMEASE PROTEIN YIAM"/>
    <property type="match status" value="1"/>
</dbReference>
<evidence type="ECO:0000256" key="8">
    <source>
        <dbReference type="ARBA" id="ARBA00038436"/>
    </source>
</evidence>
<evidence type="ECO:0000313" key="11">
    <source>
        <dbReference type="EMBL" id="MCE8022082.1"/>
    </source>
</evidence>
<keyword evidence="2 9" id="KW-0813">Transport</keyword>
<dbReference type="InterPro" id="IPR055348">
    <property type="entry name" value="DctQ"/>
</dbReference>
<dbReference type="PROSITE" id="PS51257">
    <property type="entry name" value="PROKAR_LIPOPROTEIN"/>
    <property type="match status" value="1"/>
</dbReference>
<dbReference type="EMBL" id="JABFTT010000016">
    <property type="protein sequence ID" value="MCE8022082.1"/>
    <property type="molecule type" value="Genomic_DNA"/>
</dbReference>
<evidence type="ECO:0000313" key="12">
    <source>
        <dbReference type="Proteomes" id="UP001320122"/>
    </source>
</evidence>
<protein>
    <recommendedName>
        <fullName evidence="9">TRAP transporter small permease protein</fullName>
    </recommendedName>
</protein>
<comment type="caution">
    <text evidence="11">The sequence shown here is derived from an EMBL/GenBank/DDBJ whole genome shotgun (WGS) entry which is preliminary data.</text>
</comment>
<dbReference type="PANTHER" id="PTHR35011:SF10">
    <property type="entry name" value="TRAP TRANSPORTER SMALL PERMEASE PROTEIN"/>
    <property type="match status" value="1"/>
</dbReference>
<organism evidence="11 12">
    <name type="scientific">Billgrantia zhangzhouensis</name>
    <dbReference type="NCBI Taxonomy" id="2733481"/>
    <lineage>
        <taxon>Bacteria</taxon>
        <taxon>Pseudomonadati</taxon>
        <taxon>Pseudomonadota</taxon>
        <taxon>Gammaproteobacteria</taxon>
        <taxon>Oceanospirillales</taxon>
        <taxon>Halomonadaceae</taxon>
        <taxon>Billgrantia</taxon>
    </lineage>
</organism>
<dbReference type="Proteomes" id="UP001320122">
    <property type="component" value="Unassembled WGS sequence"/>
</dbReference>
<evidence type="ECO:0000259" key="10">
    <source>
        <dbReference type="Pfam" id="PF04290"/>
    </source>
</evidence>
<name>A0ABS9AK11_9GAMM</name>
<dbReference type="Pfam" id="PF04290">
    <property type="entry name" value="DctQ"/>
    <property type="match status" value="1"/>
</dbReference>
<evidence type="ECO:0000256" key="5">
    <source>
        <dbReference type="ARBA" id="ARBA00022692"/>
    </source>
</evidence>
<reference evidence="11 12" key="1">
    <citation type="journal article" date="2021" name="Front. Microbiol.">
        <title>Aerobic Denitrification and Heterotrophic Sulfur Oxidation in the Genus Halomonas Revealed by Six Novel Species Characterizations and Genome-Based Analysis.</title>
        <authorList>
            <person name="Wang L."/>
            <person name="Shao Z."/>
        </authorList>
    </citation>
    <scope>NUCLEOTIDE SEQUENCE [LARGE SCALE GENOMIC DNA]</scope>
    <source>
        <strain evidence="11 12">MCCC 1A11036</strain>
    </source>
</reference>
<evidence type="ECO:0000256" key="3">
    <source>
        <dbReference type="ARBA" id="ARBA00022475"/>
    </source>
</evidence>
<comment type="function">
    <text evidence="9">Part of the tripartite ATP-independent periplasmic (TRAP) transport system.</text>
</comment>
<keyword evidence="7 9" id="KW-0472">Membrane</keyword>
<feature type="transmembrane region" description="Helical" evidence="9">
    <location>
        <begin position="54"/>
        <end position="75"/>
    </location>
</feature>
<accession>A0ABS9AK11</accession>
<evidence type="ECO:0000256" key="7">
    <source>
        <dbReference type="ARBA" id="ARBA00023136"/>
    </source>
</evidence>
<comment type="subcellular location">
    <subcellularLocation>
        <location evidence="1 9">Cell inner membrane</location>
        <topology evidence="1 9">Multi-pass membrane protein</topology>
    </subcellularLocation>
</comment>
<feature type="transmembrane region" description="Helical" evidence="9">
    <location>
        <begin position="96"/>
        <end position="114"/>
    </location>
</feature>
<dbReference type="RefSeq" id="WP_234275369.1">
    <property type="nucleotide sequence ID" value="NZ_JABFTT010000016.1"/>
</dbReference>
<comment type="subunit">
    <text evidence="9">The complex comprises the extracytoplasmic solute receptor protein and the two transmembrane proteins.</text>
</comment>
<feature type="transmembrane region" description="Helical" evidence="9">
    <location>
        <begin position="134"/>
        <end position="155"/>
    </location>
</feature>
<evidence type="ECO:0000256" key="4">
    <source>
        <dbReference type="ARBA" id="ARBA00022519"/>
    </source>
</evidence>
<evidence type="ECO:0000256" key="2">
    <source>
        <dbReference type="ARBA" id="ARBA00022448"/>
    </source>
</evidence>
<comment type="similarity">
    <text evidence="8 9">Belongs to the TRAP transporter small permease family.</text>
</comment>
<keyword evidence="4 9" id="KW-0997">Cell inner membrane</keyword>
<gene>
    <name evidence="11" type="ORF">HOP51_18495</name>
</gene>
<feature type="transmembrane region" description="Helical" evidence="9">
    <location>
        <begin position="15"/>
        <end position="39"/>
    </location>
</feature>
<keyword evidence="5 9" id="KW-0812">Transmembrane</keyword>
<keyword evidence="3" id="KW-1003">Cell membrane</keyword>
<keyword evidence="12" id="KW-1185">Reference proteome</keyword>
<keyword evidence="6 9" id="KW-1133">Transmembrane helix</keyword>